<dbReference type="InterPro" id="IPR032412">
    <property type="entry name" value="Myosin-VI_CBD"/>
</dbReference>
<evidence type="ECO:0000256" key="1">
    <source>
        <dbReference type="SAM" id="Coils"/>
    </source>
</evidence>
<feature type="coiled-coil region" evidence="1">
    <location>
        <begin position="184"/>
        <end position="225"/>
    </location>
</feature>
<feature type="compositionally biased region" description="Polar residues" evidence="2">
    <location>
        <begin position="55"/>
        <end position="76"/>
    </location>
</feature>
<evidence type="ECO:0000313" key="4">
    <source>
        <dbReference type="EMBL" id="TRY72203.1"/>
    </source>
</evidence>
<feature type="domain" description="Myosin VI cargo binding" evidence="3">
    <location>
        <begin position="329"/>
        <end position="424"/>
    </location>
</feature>
<protein>
    <recommendedName>
        <fullName evidence="3">Myosin VI cargo binding domain-containing protein</fullName>
    </recommendedName>
</protein>
<proteinExistence type="predicted"/>
<accession>A0A553P3E0</accession>
<dbReference type="Proteomes" id="UP000318571">
    <property type="component" value="Chromosome 7"/>
</dbReference>
<evidence type="ECO:0000256" key="2">
    <source>
        <dbReference type="SAM" id="MobiDB-lite"/>
    </source>
</evidence>
<keyword evidence="1" id="KW-0175">Coiled coil</keyword>
<sequence>MENSRRLSSAELVVSKETIGDPKSLEAELRHLQQQLEKTWTLTEKAKATLYRTYSGTNPQESESTSQHLNTNNDGDGTNIAAGSSKGRKFDVSHWKYSTLRDTINASCDMDLIKTCCEEIYRRREHYDSFRSKQDKSPSKIVPKILASEIKTPGRKLFEKQDQIQREEKQKFIGELLVGRQNEIAKMERRISIDQEKSERVQRQLQKLNLKLKEQIELERRARHELASKLTDAPDTTVNNVPDVPPKPNLSTWKFLELREMIQASDVTDVDLLEACREELCKRLKVYHSWKAKNKIGSDEFQGNIRVPVSLFEETASSCTQKGDSKKEQRFFRIPFEVPEGKKMTYPGGVSQGPQKGWWYAHYDGHWIGRQMELHPDREPILLVSGKDDTRMCELHLEETRLTRKRGAEIIDTEFEELWSKHGGQSYGPRGN</sequence>
<keyword evidence="5" id="KW-1185">Reference proteome</keyword>
<gene>
    <name evidence="4" type="ORF">TCAL_03163</name>
</gene>
<comment type="caution">
    <text evidence="4">The sequence shown here is derived from an EMBL/GenBank/DDBJ whole genome shotgun (WGS) entry which is preliminary data.</text>
</comment>
<reference evidence="4 5" key="1">
    <citation type="journal article" date="2018" name="Nat. Ecol. Evol.">
        <title>Genomic signatures of mitonuclear coevolution across populations of Tigriopus californicus.</title>
        <authorList>
            <person name="Barreto F.S."/>
            <person name="Watson E.T."/>
            <person name="Lima T.G."/>
            <person name="Willett C.S."/>
            <person name="Edmands S."/>
            <person name="Li W."/>
            <person name="Burton R.S."/>
        </authorList>
    </citation>
    <scope>NUCLEOTIDE SEQUENCE [LARGE SCALE GENOMIC DNA]</scope>
    <source>
        <strain evidence="4 5">San Diego</strain>
    </source>
</reference>
<feature type="region of interest" description="Disordered" evidence="2">
    <location>
        <begin position="55"/>
        <end position="85"/>
    </location>
</feature>
<dbReference type="Pfam" id="PF16521">
    <property type="entry name" value="Myosin-VI_CBD"/>
    <property type="match status" value="1"/>
</dbReference>
<dbReference type="STRING" id="6832.A0A553P3E0"/>
<name>A0A553P3E0_TIGCA</name>
<evidence type="ECO:0000259" key="3">
    <source>
        <dbReference type="Pfam" id="PF16521"/>
    </source>
</evidence>
<dbReference type="EMBL" id="VCGU01000008">
    <property type="protein sequence ID" value="TRY72203.1"/>
    <property type="molecule type" value="Genomic_DNA"/>
</dbReference>
<dbReference type="AlphaFoldDB" id="A0A553P3E0"/>
<evidence type="ECO:0000313" key="5">
    <source>
        <dbReference type="Proteomes" id="UP000318571"/>
    </source>
</evidence>
<organism evidence="4 5">
    <name type="scientific">Tigriopus californicus</name>
    <name type="common">Marine copepod</name>
    <dbReference type="NCBI Taxonomy" id="6832"/>
    <lineage>
        <taxon>Eukaryota</taxon>
        <taxon>Metazoa</taxon>
        <taxon>Ecdysozoa</taxon>
        <taxon>Arthropoda</taxon>
        <taxon>Crustacea</taxon>
        <taxon>Multicrustacea</taxon>
        <taxon>Hexanauplia</taxon>
        <taxon>Copepoda</taxon>
        <taxon>Harpacticoida</taxon>
        <taxon>Harpacticidae</taxon>
        <taxon>Tigriopus</taxon>
    </lineage>
</organism>